<dbReference type="RefSeq" id="WP_093359305.1">
    <property type="nucleotide sequence ID" value="NZ_FOLG01000001.1"/>
</dbReference>
<feature type="compositionally biased region" description="Low complexity" evidence="1">
    <location>
        <begin position="135"/>
        <end position="201"/>
    </location>
</feature>
<dbReference type="AlphaFoldDB" id="A0A1I1EF22"/>
<keyword evidence="3" id="KW-1185">Reference proteome</keyword>
<protein>
    <submittedName>
        <fullName evidence="2">Uncharacterized protein</fullName>
    </submittedName>
</protein>
<gene>
    <name evidence="2" type="ORF">SAMN04488094_101764</name>
</gene>
<dbReference type="EMBL" id="FOLG01000001">
    <property type="protein sequence ID" value="SFB85162.1"/>
    <property type="molecule type" value="Genomic_DNA"/>
</dbReference>
<reference evidence="2 3" key="1">
    <citation type="submission" date="2016-10" db="EMBL/GenBank/DDBJ databases">
        <authorList>
            <person name="de Groot N.N."/>
        </authorList>
    </citation>
    <scope>NUCLEOTIDE SEQUENCE [LARGE SCALE GENOMIC DNA]</scope>
    <source>
        <strain evidence="2 3">DSM 19548</strain>
    </source>
</reference>
<name>A0A1I1EF22_9RHOB</name>
<dbReference type="STRING" id="441112.SAMN04488094_101764"/>
<dbReference type="Proteomes" id="UP000198728">
    <property type="component" value="Unassembled WGS sequence"/>
</dbReference>
<evidence type="ECO:0000313" key="3">
    <source>
        <dbReference type="Proteomes" id="UP000198728"/>
    </source>
</evidence>
<feature type="compositionally biased region" description="Basic and acidic residues" evidence="1">
    <location>
        <begin position="18"/>
        <end position="53"/>
    </location>
</feature>
<evidence type="ECO:0000313" key="2">
    <source>
        <dbReference type="EMBL" id="SFB85162.1"/>
    </source>
</evidence>
<feature type="region of interest" description="Disordered" evidence="1">
    <location>
        <begin position="1"/>
        <end position="54"/>
    </location>
</feature>
<accession>A0A1I1EF22</accession>
<feature type="region of interest" description="Disordered" evidence="1">
    <location>
        <begin position="135"/>
        <end position="213"/>
    </location>
</feature>
<organism evidence="2 3">
    <name type="scientific">Tropicimonas isoalkanivorans</name>
    <dbReference type="NCBI Taxonomy" id="441112"/>
    <lineage>
        <taxon>Bacteria</taxon>
        <taxon>Pseudomonadati</taxon>
        <taxon>Pseudomonadota</taxon>
        <taxon>Alphaproteobacteria</taxon>
        <taxon>Rhodobacterales</taxon>
        <taxon>Roseobacteraceae</taxon>
        <taxon>Tropicimonas</taxon>
    </lineage>
</organism>
<proteinExistence type="predicted"/>
<evidence type="ECO:0000256" key="1">
    <source>
        <dbReference type="SAM" id="MobiDB-lite"/>
    </source>
</evidence>
<sequence length="213" mass="21824">MTTETYNETSKTSAEIRQAGRDLRDTAAEEARGVRDAASEHIQKQAESARDGIADEVGSVGRALRSASSELRDGSPQEQIFSTAANALADFSDTMRGKDLGQMLSEVNDFGRRNPMAFLGGAALLGFAGMRLARASYRSPSSPSAPAPATIPSTPSVSPTTSTPSTSPAAPPASGVGLATPPTTPATGNPSTSTISPSPSTGAAHTPYGRTDK</sequence>
<feature type="compositionally biased region" description="Polar residues" evidence="1">
    <location>
        <begin position="1"/>
        <end position="15"/>
    </location>
</feature>
<dbReference type="OrthoDB" id="7744082at2"/>